<proteinExistence type="predicted"/>
<evidence type="ECO:0000313" key="4">
    <source>
        <dbReference type="Proteomes" id="UP000822688"/>
    </source>
</evidence>
<evidence type="ECO:0000313" key="3">
    <source>
        <dbReference type="EMBL" id="KAG0567305.1"/>
    </source>
</evidence>
<name>A0A8T0H8Y3_CERPU</name>
<dbReference type="InterPro" id="IPR027417">
    <property type="entry name" value="P-loop_NTPase"/>
</dbReference>
<protein>
    <recommendedName>
        <fullName evidence="2">TIR domain-containing protein</fullName>
    </recommendedName>
</protein>
<dbReference type="Pfam" id="PF13676">
    <property type="entry name" value="TIR_2"/>
    <property type="match status" value="1"/>
</dbReference>
<dbReference type="Gene3D" id="3.40.50.10140">
    <property type="entry name" value="Toll/interleukin-1 receptor homology (TIR) domain"/>
    <property type="match status" value="1"/>
</dbReference>
<dbReference type="GO" id="GO:0007165">
    <property type="term" value="P:signal transduction"/>
    <property type="evidence" value="ECO:0007669"/>
    <property type="project" value="InterPro"/>
</dbReference>
<dbReference type="PANTHER" id="PTHR11017:SF579">
    <property type="entry name" value="TIR DOMAIN-CONTAINING PROTEIN"/>
    <property type="match status" value="1"/>
</dbReference>
<dbReference type="Pfam" id="PF00931">
    <property type="entry name" value="NB-ARC"/>
    <property type="match status" value="1"/>
</dbReference>
<dbReference type="Gene3D" id="3.80.10.10">
    <property type="entry name" value="Ribonuclease Inhibitor"/>
    <property type="match status" value="2"/>
</dbReference>
<dbReference type="InterPro" id="IPR044974">
    <property type="entry name" value="Disease_R_plants"/>
</dbReference>
<dbReference type="InterPro" id="IPR032675">
    <property type="entry name" value="LRR_dom_sf"/>
</dbReference>
<dbReference type="GO" id="GO:0043531">
    <property type="term" value="F:ADP binding"/>
    <property type="evidence" value="ECO:0007669"/>
    <property type="project" value="InterPro"/>
</dbReference>
<organism evidence="3 4">
    <name type="scientific">Ceratodon purpureus</name>
    <name type="common">Fire moss</name>
    <name type="synonym">Dicranum purpureum</name>
    <dbReference type="NCBI Taxonomy" id="3225"/>
    <lineage>
        <taxon>Eukaryota</taxon>
        <taxon>Viridiplantae</taxon>
        <taxon>Streptophyta</taxon>
        <taxon>Embryophyta</taxon>
        <taxon>Bryophyta</taxon>
        <taxon>Bryophytina</taxon>
        <taxon>Bryopsida</taxon>
        <taxon>Dicranidae</taxon>
        <taxon>Pseudoditrichales</taxon>
        <taxon>Ditrichaceae</taxon>
        <taxon>Ceratodon</taxon>
    </lineage>
</organism>
<keyword evidence="4" id="KW-1185">Reference proteome</keyword>
<dbReference type="EMBL" id="CM026428">
    <property type="protein sequence ID" value="KAG0567305.1"/>
    <property type="molecule type" value="Genomic_DNA"/>
</dbReference>
<dbReference type="SUPFAM" id="SSF52200">
    <property type="entry name" value="Toll/Interleukin receptor TIR domain"/>
    <property type="match status" value="1"/>
</dbReference>
<feature type="domain" description="TIR" evidence="2">
    <location>
        <begin position="65"/>
        <end position="205"/>
    </location>
</feature>
<dbReference type="Gene3D" id="3.40.50.300">
    <property type="entry name" value="P-loop containing nucleotide triphosphate hydrolases"/>
    <property type="match status" value="1"/>
</dbReference>
<feature type="compositionally biased region" description="Basic and acidic residues" evidence="1">
    <location>
        <begin position="22"/>
        <end position="34"/>
    </location>
</feature>
<evidence type="ECO:0000259" key="2">
    <source>
        <dbReference type="PROSITE" id="PS50104"/>
    </source>
</evidence>
<dbReference type="SMART" id="SM00255">
    <property type="entry name" value="TIR"/>
    <property type="match status" value="1"/>
</dbReference>
<dbReference type="InterPro" id="IPR035897">
    <property type="entry name" value="Toll_tir_struct_dom_sf"/>
</dbReference>
<dbReference type="InterPro" id="IPR000157">
    <property type="entry name" value="TIR_dom"/>
</dbReference>
<dbReference type="PANTHER" id="PTHR11017">
    <property type="entry name" value="LEUCINE-RICH REPEAT-CONTAINING PROTEIN"/>
    <property type="match status" value="1"/>
</dbReference>
<accession>A0A8T0H8Y3</accession>
<sequence>MESPILGSAASFAENIQGKQQPEVERHVKPDDAAPHSPPTSRLLEGNSEGRSEESLRNGDFVLQSKHKIFLSHSGAQKDFVDLLCDDLEKHHRFPFFDQRSSSLPKGERFPNMILKAAQECQLAIVVVSEEYFLSKWPMIELHAFVQARLTSNTKMKILPLFYGLSVQEFGNNERRARWFDTWEEWAMTDLRINIQEWKESFKVLASFNGIEYNRGFSRIGAYLKTVVSNICKEVGPDIKWDDSHVQGRLSICQAIQERIKQIQSANKSEVCVIGFYGVGGIGKTTICKTLCNELLQEFEGKVSHVELGSESSTKLLKGVLKDLTNTSQELLQQLNEGECKYLLHKDTCKRRTFLAVDNVWDDSLSMEGAKMYLQTPFHEKSVVMVTSRSLETLTSLGISVSDCFEMPKLEHEDAKALFLYHATHGKQFSDYEDQRSIRKCVSLCYFSNGDQGSCHYLPLALKALGVQLSCIGDKPSQWLKILPKVKSFNYFEEEHNPVFSILRSSFDRLQPIDQCLFMDVIMYKPMRRPDIGNLDLSQWLSCVYNEDHEEIESRLWRLKAKGLLEYVDMNSQTIRVHDLYREFAKLESQGKLDKSANFGTRKWVWYEDAHPAELELTPFYGCWQNLTRIATMKKSWPSWHIDRNLEGIEWRYCSNVVVLKLDGLKKLQGDLNLAALKCLRSLDLVDITALDSLEGLQDLRNLTYFRWVQDFNSVTQKPCTCKGKLPSSLKVLQLCVGVLWLRPDIFDNCTNLSKLELYNCAADSLDFSNCLSLQSVVLCSLRSLRTFTGLFTTVSRLQVSCCEELVEIPGLSYLVSLKELHLYGNHRLLKLLDLQRLTKLQVLSIHEMKLLGLGLGSLRQLRKLECTKWPTPTKIPNFSGFEQLQVVDFSGSKVTSLEGVFTGSLSALRCLILRDCTSLRRLPDLSDLRSLEELDLGNSGISLQDEDIRMLAALPLLQPVVVGIRRDSRLDVVKRKVLKWVGASEDQYYQHPPESWLSWTKWEERNLRSLPLEVRSMGW</sequence>
<dbReference type="AlphaFoldDB" id="A0A8T0H8Y3"/>
<dbReference type="PRINTS" id="PR00364">
    <property type="entry name" value="DISEASERSIST"/>
</dbReference>
<comment type="caution">
    <text evidence="3">The sequence shown here is derived from an EMBL/GenBank/DDBJ whole genome shotgun (WGS) entry which is preliminary data.</text>
</comment>
<dbReference type="InterPro" id="IPR002182">
    <property type="entry name" value="NB-ARC"/>
</dbReference>
<dbReference type="SUPFAM" id="SSF52058">
    <property type="entry name" value="L domain-like"/>
    <property type="match status" value="1"/>
</dbReference>
<dbReference type="GO" id="GO:0006952">
    <property type="term" value="P:defense response"/>
    <property type="evidence" value="ECO:0007669"/>
    <property type="project" value="InterPro"/>
</dbReference>
<reference evidence="3" key="1">
    <citation type="submission" date="2020-06" db="EMBL/GenBank/DDBJ databases">
        <title>WGS assembly of Ceratodon purpureus strain R40.</title>
        <authorList>
            <person name="Carey S.B."/>
            <person name="Jenkins J."/>
            <person name="Shu S."/>
            <person name="Lovell J.T."/>
            <person name="Sreedasyam A."/>
            <person name="Maumus F."/>
            <person name="Tiley G.P."/>
            <person name="Fernandez-Pozo N."/>
            <person name="Barry K."/>
            <person name="Chen C."/>
            <person name="Wang M."/>
            <person name="Lipzen A."/>
            <person name="Daum C."/>
            <person name="Saski C.A."/>
            <person name="Payton A.C."/>
            <person name="Mcbreen J.C."/>
            <person name="Conrad R.E."/>
            <person name="Kollar L.M."/>
            <person name="Olsson S."/>
            <person name="Huttunen S."/>
            <person name="Landis J.B."/>
            <person name="Wickett N.J."/>
            <person name="Johnson M.G."/>
            <person name="Rensing S.A."/>
            <person name="Grimwood J."/>
            <person name="Schmutz J."/>
            <person name="Mcdaniel S.F."/>
        </authorList>
    </citation>
    <scope>NUCLEOTIDE SEQUENCE</scope>
    <source>
        <strain evidence="3">R40</strain>
    </source>
</reference>
<dbReference type="SUPFAM" id="SSF52540">
    <property type="entry name" value="P-loop containing nucleoside triphosphate hydrolases"/>
    <property type="match status" value="1"/>
</dbReference>
<dbReference type="Proteomes" id="UP000822688">
    <property type="component" value="Chromosome 7"/>
</dbReference>
<evidence type="ECO:0000256" key="1">
    <source>
        <dbReference type="SAM" id="MobiDB-lite"/>
    </source>
</evidence>
<feature type="region of interest" description="Disordered" evidence="1">
    <location>
        <begin position="1"/>
        <end position="56"/>
    </location>
</feature>
<gene>
    <name evidence="3" type="ORF">KC19_7G125300</name>
</gene>
<dbReference type="PROSITE" id="PS50104">
    <property type="entry name" value="TIR"/>
    <property type="match status" value="1"/>
</dbReference>